<comment type="caution">
    <text evidence="4">The sequence shown here is derived from an EMBL/GenBank/DDBJ whole genome shotgun (WGS) entry which is preliminary data.</text>
</comment>
<keyword evidence="1 2" id="KW-0238">DNA-binding</keyword>
<accession>A0A520MGV9</accession>
<dbReference type="InterPro" id="IPR009057">
    <property type="entry name" value="Homeodomain-like_sf"/>
</dbReference>
<dbReference type="Pfam" id="PF00440">
    <property type="entry name" value="TetR_N"/>
    <property type="match status" value="1"/>
</dbReference>
<evidence type="ECO:0000313" key="4">
    <source>
        <dbReference type="EMBL" id="RZO20459.1"/>
    </source>
</evidence>
<evidence type="ECO:0000256" key="2">
    <source>
        <dbReference type="PROSITE-ProRule" id="PRU00335"/>
    </source>
</evidence>
<dbReference type="SUPFAM" id="SSF48498">
    <property type="entry name" value="Tetracyclin repressor-like, C-terminal domain"/>
    <property type="match status" value="1"/>
</dbReference>
<dbReference type="InterPro" id="IPR050109">
    <property type="entry name" value="HTH-type_TetR-like_transc_reg"/>
</dbReference>
<dbReference type="PANTHER" id="PTHR30055">
    <property type="entry name" value="HTH-TYPE TRANSCRIPTIONAL REGULATOR RUTR"/>
    <property type="match status" value="1"/>
</dbReference>
<organism evidence="4 5">
    <name type="scientific">SAR92 clade bacterium</name>
    <dbReference type="NCBI Taxonomy" id="2315479"/>
    <lineage>
        <taxon>Bacteria</taxon>
        <taxon>Pseudomonadati</taxon>
        <taxon>Pseudomonadota</taxon>
        <taxon>Gammaproteobacteria</taxon>
        <taxon>Cellvibrionales</taxon>
        <taxon>Porticoccaceae</taxon>
        <taxon>SAR92 clade</taxon>
    </lineage>
</organism>
<dbReference type="PANTHER" id="PTHR30055:SF226">
    <property type="entry name" value="HTH-TYPE TRANSCRIPTIONAL REGULATOR PKSA"/>
    <property type="match status" value="1"/>
</dbReference>
<evidence type="ECO:0000313" key="5">
    <source>
        <dbReference type="Proteomes" id="UP000315889"/>
    </source>
</evidence>
<dbReference type="InterPro" id="IPR036271">
    <property type="entry name" value="Tet_transcr_reg_TetR-rel_C_sf"/>
</dbReference>
<dbReference type="GO" id="GO:0003700">
    <property type="term" value="F:DNA-binding transcription factor activity"/>
    <property type="evidence" value="ECO:0007669"/>
    <property type="project" value="TreeGrafter"/>
</dbReference>
<dbReference type="EMBL" id="SHBP01000004">
    <property type="protein sequence ID" value="RZO20459.1"/>
    <property type="molecule type" value="Genomic_DNA"/>
</dbReference>
<dbReference type="SUPFAM" id="SSF46689">
    <property type="entry name" value="Homeodomain-like"/>
    <property type="match status" value="1"/>
</dbReference>
<dbReference type="AlphaFoldDB" id="A0A520MGV9"/>
<sequence length="265" mass="30799">MLKFISHTNLIAILADRNTDKYGLKLDTGMLTWASLSRLQNKRREMYSQAQFHLGNPKRKEQSRTRLAKAKMIATATPMFAEKGYDATTISEIEINANVKRGMLVYHFKTKKNLWLKVADNIFSPVAKRWDKQPQGSLSLDKTPQERVEILIREYVRTAAEFPEIGRFYNKVACEDSWRLDYLVTNYLQHEKNYLKQINAETLWQGPRDLMHWYYILYSSCAAIFSSAPECRLQFGINCLDEEIVEHHADMLVSLLLNKLDTAPV</sequence>
<protein>
    <submittedName>
        <fullName evidence="4">TetR/AcrR family transcriptional regulator</fullName>
    </submittedName>
</protein>
<proteinExistence type="predicted"/>
<gene>
    <name evidence="4" type="ORF">EVB03_04145</name>
</gene>
<dbReference type="PRINTS" id="PR00455">
    <property type="entry name" value="HTHTETR"/>
</dbReference>
<dbReference type="GO" id="GO:0000976">
    <property type="term" value="F:transcription cis-regulatory region binding"/>
    <property type="evidence" value="ECO:0007669"/>
    <property type="project" value="TreeGrafter"/>
</dbReference>
<dbReference type="PROSITE" id="PS50977">
    <property type="entry name" value="HTH_TETR_2"/>
    <property type="match status" value="1"/>
</dbReference>
<evidence type="ECO:0000256" key="1">
    <source>
        <dbReference type="ARBA" id="ARBA00023125"/>
    </source>
</evidence>
<name>A0A520MGV9_9GAMM</name>
<feature type="DNA-binding region" description="H-T-H motif" evidence="2">
    <location>
        <begin position="89"/>
        <end position="108"/>
    </location>
</feature>
<evidence type="ECO:0000259" key="3">
    <source>
        <dbReference type="PROSITE" id="PS50977"/>
    </source>
</evidence>
<dbReference type="Gene3D" id="1.10.357.10">
    <property type="entry name" value="Tetracycline Repressor, domain 2"/>
    <property type="match status" value="1"/>
</dbReference>
<reference evidence="4 5" key="1">
    <citation type="submission" date="2019-02" db="EMBL/GenBank/DDBJ databases">
        <title>Prokaryotic population dynamics and viral predation in marine succession experiment using metagenomics: the confinement effect.</title>
        <authorList>
            <person name="Haro-Moreno J.M."/>
            <person name="Rodriguez-Valera F."/>
            <person name="Lopez-Perez M."/>
        </authorList>
    </citation>
    <scope>NUCLEOTIDE SEQUENCE [LARGE SCALE GENOMIC DNA]</scope>
    <source>
        <strain evidence="4">MED-G170</strain>
    </source>
</reference>
<dbReference type="InterPro" id="IPR001647">
    <property type="entry name" value="HTH_TetR"/>
</dbReference>
<dbReference type="Proteomes" id="UP000315889">
    <property type="component" value="Unassembled WGS sequence"/>
</dbReference>
<feature type="domain" description="HTH tetR-type" evidence="3">
    <location>
        <begin position="66"/>
        <end position="126"/>
    </location>
</feature>